<feature type="transmembrane region" description="Helical" evidence="4">
    <location>
        <begin position="21"/>
        <end position="47"/>
    </location>
</feature>
<dbReference type="Proteomes" id="UP000334340">
    <property type="component" value="Unassembled WGS sequence"/>
</dbReference>
<dbReference type="InterPro" id="IPR051685">
    <property type="entry name" value="Ycf3/AcsC/BcsC/TPR_MFPF"/>
</dbReference>
<sequence>MTTRENSEKVEEEPRSGGKGRLAIMLSSTLAVGFLLGYVASAFVPLVPQPQSAATSTSAAPGPKLSPSEIDSALKAAHASLEAGDLNAAWDKYHQILISDPGQFEALTHLGVIMMGSNRPDEAIKLYDRALSLNPQYAHALFDKGQALKEKGDAKGATEAFQRFLALVPSDSDDAKRVKGWIAELAQPGTSQKESAGTGTRADH</sequence>
<reference evidence="5 6" key="1">
    <citation type="submission" date="2019-07" db="EMBL/GenBank/DDBJ databases">
        <authorList>
            <person name="Cremers G."/>
        </authorList>
    </citation>
    <scope>NUCLEOTIDE SEQUENCE [LARGE SCALE GENOMIC DNA]</scope>
</reference>
<evidence type="ECO:0000256" key="1">
    <source>
        <dbReference type="ARBA" id="ARBA00022737"/>
    </source>
</evidence>
<name>A0A564ZII7_9BACT</name>
<dbReference type="PROSITE" id="PS50293">
    <property type="entry name" value="TPR_REGION"/>
    <property type="match status" value="1"/>
</dbReference>
<keyword evidence="4" id="KW-0472">Membrane</keyword>
<feature type="repeat" description="TPR" evidence="3">
    <location>
        <begin position="104"/>
        <end position="137"/>
    </location>
</feature>
<keyword evidence="5" id="KW-0449">Lipoprotein</keyword>
<protein>
    <submittedName>
        <fullName evidence="5">Lipoprotein NlpI</fullName>
    </submittedName>
</protein>
<accession>A0A564ZII7</accession>
<dbReference type="Gene3D" id="1.25.40.10">
    <property type="entry name" value="Tetratricopeptide repeat domain"/>
    <property type="match status" value="1"/>
</dbReference>
<evidence type="ECO:0000313" key="5">
    <source>
        <dbReference type="EMBL" id="VUZ85149.1"/>
    </source>
</evidence>
<evidence type="ECO:0000256" key="2">
    <source>
        <dbReference type="ARBA" id="ARBA00022803"/>
    </source>
</evidence>
<keyword evidence="4" id="KW-0812">Transmembrane</keyword>
<feature type="repeat" description="TPR" evidence="3">
    <location>
        <begin position="138"/>
        <end position="171"/>
    </location>
</feature>
<proteinExistence type="predicted"/>
<evidence type="ECO:0000313" key="6">
    <source>
        <dbReference type="Proteomes" id="UP000334340"/>
    </source>
</evidence>
<dbReference type="Pfam" id="PF13371">
    <property type="entry name" value="TPR_9"/>
    <property type="match status" value="1"/>
</dbReference>
<evidence type="ECO:0000256" key="3">
    <source>
        <dbReference type="PROSITE-ProRule" id="PRU00339"/>
    </source>
</evidence>
<gene>
    <name evidence="5" type="ORF">MELA_01525</name>
</gene>
<dbReference type="EMBL" id="CABIKM010000022">
    <property type="protein sequence ID" value="VUZ85149.1"/>
    <property type="molecule type" value="Genomic_DNA"/>
</dbReference>
<dbReference type="PANTHER" id="PTHR44943">
    <property type="entry name" value="CELLULOSE SYNTHASE OPERON PROTEIN C"/>
    <property type="match status" value="1"/>
</dbReference>
<organism evidence="5 6">
    <name type="scientific">Candidatus Methylomirabilis lanthanidiphila</name>
    <dbReference type="NCBI Taxonomy" id="2211376"/>
    <lineage>
        <taxon>Bacteria</taxon>
        <taxon>Candidatus Methylomirabilota</taxon>
        <taxon>Candidatus Methylomirabilia</taxon>
        <taxon>Candidatus Methylomirabilales</taxon>
        <taxon>Candidatus Methylomirabilaceae</taxon>
        <taxon>Candidatus Methylomirabilis</taxon>
    </lineage>
</organism>
<dbReference type="PROSITE" id="PS50005">
    <property type="entry name" value="TPR"/>
    <property type="match status" value="2"/>
</dbReference>
<keyword evidence="4" id="KW-1133">Transmembrane helix</keyword>
<dbReference type="PANTHER" id="PTHR44943:SF8">
    <property type="entry name" value="TPR REPEAT-CONTAINING PROTEIN MJ0263"/>
    <property type="match status" value="1"/>
</dbReference>
<keyword evidence="6" id="KW-1185">Reference proteome</keyword>
<keyword evidence="1" id="KW-0677">Repeat</keyword>
<dbReference type="SUPFAM" id="SSF48452">
    <property type="entry name" value="TPR-like"/>
    <property type="match status" value="1"/>
</dbReference>
<evidence type="ECO:0000256" key="4">
    <source>
        <dbReference type="SAM" id="Phobius"/>
    </source>
</evidence>
<dbReference type="SMART" id="SM00028">
    <property type="entry name" value="TPR"/>
    <property type="match status" value="2"/>
</dbReference>
<keyword evidence="2 3" id="KW-0802">TPR repeat</keyword>
<dbReference type="AlphaFoldDB" id="A0A564ZII7"/>
<dbReference type="InterPro" id="IPR019734">
    <property type="entry name" value="TPR_rpt"/>
</dbReference>
<dbReference type="InterPro" id="IPR011990">
    <property type="entry name" value="TPR-like_helical_dom_sf"/>
</dbReference>